<dbReference type="GO" id="GO:0000981">
    <property type="term" value="F:DNA-binding transcription factor activity, RNA polymerase II-specific"/>
    <property type="evidence" value="ECO:0007669"/>
    <property type="project" value="InterPro"/>
</dbReference>
<dbReference type="CDD" id="cd00067">
    <property type="entry name" value="GAL4"/>
    <property type="match status" value="1"/>
</dbReference>
<evidence type="ECO:0000256" key="2">
    <source>
        <dbReference type="ARBA" id="ARBA00023242"/>
    </source>
</evidence>
<dbReference type="PANTHER" id="PTHR46910">
    <property type="entry name" value="TRANSCRIPTION FACTOR PDR1"/>
    <property type="match status" value="1"/>
</dbReference>
<dbReference type="PROSITE" id="PS50048">
    <property type="entry name" value="ZN2_CY6_FUNGAL_2"/>
    <property type="match status" value="1"/>
</dbReference>
<dbReference type="GO" id="GO:0008270">
    <property type="term" value="F:zinc ion binding"/>
    <property type="evidence" value="ECO:0007669"/>
    <property type="project" value="InterPro"/>
</dbReference>
<comment type="caution">
    <text evidence="5">The sequence shown here is derived from an EMBL/GenBank/DDBJ whole genome shotgun (WGS) entry which is preliminary data.</text>
</comment>
<feature type="region of interest" description="Disordered" evidence="3">
    <location>
        <begin position="176"/>
        <end position="196"/>
    </location>
</feature>
<feature type="region of interest" description="Disordered" evidence="3">
    <location>
        <begin position="1"/>
        <end position="36"/>
    </location>
</feature>
<evidence type="ECO:0000259" key="4">
    <source>
        <dbReference type="PROSITE" id="PS50048"/>
    </source>
</evidence>
<dbReference type="PROSITE" id="PS00463">
    <property type="entry name" value="ZN2_CY6_FUNGAL_1"/>
    <property type="match status" value="1"/>
</dbReference>
<evidence type="ECO:0000256" key="3">
    <source>
        <dbReference type="SAM" id="MobiDB-lite"/>
    </source>
</evidence>
<feature type="domain" description="Zn(2)-C6 fungal-type" evidence="4">
    <location>
        <begin position="25"/>
        <end position="54"/>
    </location>
</feature>
<keyword evidence="2" id="KW-0539">Nucleus</keyword>
<feature type="region of interest" description="Disordered" evidence="3">
    <location>
        <begin position="618"/>
        <end position="657"/>
    </location>
</feature>
<dbReference type="SMART" id="SM00906">
    <property type="entry name" value="Fungal_trans"/>
    <property type="match status" value="1"/>
</dbReference>
<evidence type="ECO:0000313" key="5">
    <source>
        <dbReference type="EMBL" id="KAK7036253.1"/>
    </source>
</evidence>
<dbReference type="InterPro" id="IPR036864">
    <property type="entry name" value="Zn2-C6_fun-type_DNA-bd_sf"/>
</dbReference>
<dbReference type="InterPro" id="IPR007219">
    <property type="entry name" value="XnlR_reg_dom"/>
</dbReference>
<dbReference type="SUPFAM" id="SSF57701">
    <property type="entry name" value="Zn2/Cys6 DNA-binding domain"/>
    <property type="match status" value="1"/>
</dbReference>
<organism evidence="5 6">
    <name type="scientific">Favolaschia claudopus</name>
    <dbReference type="NCBI Taxonomy" id="2862362"/>
    <lineage>
        <taxon>Eukaryota</taxon>
        <taxon>Fungi</taxon>
        <taxon>Dikarya</taxon>
        <taxon>Basidiomycota</taxon>
        <taxon>Agaricomycotina</taxon>
        <taxon>Agaricomycetes</taxon>
        <taxon>Agaricomycetidae</taxon>
        <taxon>Agaricales</taxon>
        <taxon>Marasmiineae</taxon>
        <taxon>Mycenaceae</taxon>
        <taxon>Favolaschia</taxon>
    </lineage>
</organism>
<keyword evidence="6" id="KW-1185">Reference proteome</keyword>
<gene>
    <name evidence="5" type="ORF">R3P38DRAFT_2911149</name>
</gene>
<proteinExistence type="predicted"/>
<dbReference type="Gene3D" id="4.10.240.10">
    <property type="entry name" value="Zn(2)-C6 fungal-type DNA-binding domain"/>
    <property type="match status" value="1"/>
</dbReference>
<dbReference type="GO" id="GO:0003677">
    <property type="term" value="F:DNA binding"/>
    <property type="evidence" value="ECO:0007669"/>
    <property type="project" value="InterPro"/>
</dbReference>
<dbReference type="PANTHER" id="PTHR46910:SF38">
    <property type="entry name" value="ZN(2)-C6 FUNGAL-TYPE DOMAIN-CONTAINING PROTEIN"/>
    <property type="match status" value="1"/>
</dbReference>
<dbReference type="GO" id="GO:0006351">
    <property type="term" value="P:DNA-templated transcription"/>
    <property type="evidence" value="ECO:0007669"/>
    <property type="project" value="InterPro"/>
</dbReference>
<protein>
    <submittedName>
        <fullName evidence="5">Zn(2)-C6 fungal-type domain-containing protein</fullName>
    </submittedName>
</protein>
<keyword evidence="1" id="KW-0479">Metal-binding</keyword>
<dbReference type="InterPro" id="IPR001138">
    <property type="entry name" value="Zn2Cys6_DnaBD"/>
</dbReference>
<evidence type="ECO:0000256" key="1">
    <source>
        <dbReference type="ARBA" id="ARBA00022723"/>
    </source>
</evidence>
<dbReference type="InterPro" id="IPR050987">
    <property type="entry name" value="AtrR-like"/>
</dbReference>
<name>A0AAW0CBL6_9AGAR</name>
<accession>A0AAW0CBL6</accession>
<feature type="compositionally biased region" description="Acidic residues" evidence="3">
    <location>
        <begin position="1"/>
        <end position="10"/>
    </location>
</feature>
<dbReference type="Pfam" id="PF04082">
    <property type="entry name" value="Fungal_trans"/>
    <property type="match status" value="1"/>
</dbReference>
<dbReference type="Pfam" id="PF00172">
    <property type="entry name" value="Zn_clus"/>
    <property type="match status" value="1"/>
</dbReference>
<dbReference type="SMART" id="SM00066">
    <property type="entry name" value="GAL4"/>
    <property type="match status" value="1"/>
</dbReference>
<dbReference type="CDD" id="cd12148">
    <property type="entry name" value="fungal_TF_MHR"/>
    <property type="match status" value="1"/>
</dbReference>
<feature type="compositionally biased region" description="Polar residues" evidence="3">
    <location>
        <begin position="636"/>
        <end position="648"/>
    </location>
</feature>
<reference evidence="5 6" key="1">
    <citation type="journal article" date="2024" name="J Genomics">
        <title>Draft genome sequencing and assembly of Favolaschia claudopus CIRM-BRFM 2984 isolated from oak limbs.</title>
        <authorList>
            <person name="Navarro D."/>
            <person name="Drula E."/>
            <person name="Chaduli D."/>
            <person name="Cazenave R."/>
            <person name="Ahrendt S."/>
            <person name="Wang J."/>
            <person name="Lipzen A."/>
            <person name="Daum C."/>
            <person name="Barry K."/>
            <person name="Grigoriev I.V."/>
            <person name="Favel A."/>
            <person name="Rosso M.N."/>
            <person name="Martin F."/>
        </authorList>
    </citation>
    <scope>NUCLEOTIDE SEQUENCE [LARGE SCALE GENOMIC DNA]</scope>
    <source>
        <strain evidence="5 6">CIRM-BRFM 2984</strain>
    </source>
</reference>
<sequence length="766" mass="85085">MSSNSNDEDERAQPQNLTKKKGHRPCDMCRKKKRRCDGGDPCNRCVEHEYQCTYQQRAMPRLASSNYVNSLETRLKAVESLLQESKAAAAKPTPEASTSAAGIDDLQAQGIALMTRAIRQLNAPFPAPFSDDLSFIDVPDSLTALSLDDSSIYGFQGKSSQAMLVRAAVEIRNQSVPGASSSRASDNPPIPKTWSSTPWTAPPTTYTFPPQDLLLRLISAYFTSVNPFIPILHRPTFEKDFAAHKHLSPTDDGFAKIVLLVCALGARYSDDPRVNANGMPIEMLGYEWFDQVKLTTCSEPGLYDLQRHCLLLQIFDRTSGSRAAWTLAGFGIRAAQDIGAHRLKIRRKRISPEEELEKRAYWALIIYDIQLSVCLGRAVAIQGYDFDLDLPTIVDDEYWFPTANTDSFCQPSDKPSSVDFFVCLIRLNRILSLELKVLYSTNMSRTIIAIKDESVETFVCEFDSALDLWLDSVPEHLRWTSDRPTTNNIFFDQSAALYCNYYMTQILIHRPFIHRLRPSLTPSFPSLNVCNNAARACARVAEVHHRRRPAHPLIFAQSAIFTAGIVLLLNIWGTIRNGSIQDDSEDVADVRRCIEALKGYHRFWPSARVLSETLEQLLNADHPPPSPGRHAAASSEHLNGNHNRTSTPIELPPPLALPSDLNVKNDFDGVPTWSPVPLMSLNDIDLEMSTHDYGPGEAPARPPITSSSVSQFDFSSTSTLAGGILPYAMPDSEQFGNNPDTVALWSSAPSGFQVSDWDSFLGSIGS</sequence>
<dbReference type="Proteomes" id="UP001362999">
    <property type="component" value="Unassembled WGS sequence"/>
</dbReference>
<evidence type="ECO:0000313" key="6">
    <source>
        <dbReference type="Proteomes" id="UP001362999"/>
    </source>
</evidence>
<feature type="compositionally biased region" description="Polar residues" evidence="3">
    <location>
        <begin position="176"/>
        <end position="185"/>
    </location>
</feature>
<dbReference type="AlphaFoldDB" id="A0AAW0CBL6"/>
<dbReference type="EMBL" id="JAWWNJ010000019">
    <property type="protein sequence ID" value="KAK7036253.1"/>
    <property type="molecule type" value="Genomic_DNA"/>
</dbReference>